<keyword evidence="2" id="KW-0812">Transmembrane</keyword>
<dbReference type="RefSeq" id="WP_084066200.1">
    <property type="nucleotide sequence ID" value="NZ_FQXC01000003.1"/>
</dbReference>
<gene>
    <name evidence="4" type="ORF">SAMN05443551_2491</name>
</gene>
<organism evidence="4 5">
    <name type="scientific">Marivita hallyeonensis</name>
    <dbReference type="NCBI Taxonomy" id="996342"/>
    <lineage>
        <taxon>Bacteria</taxon>
        <taxon>Pseudomonadati</taxon>
        <taxon>Pseudomonadota</taxon>
        <taxon>Alphaproteobacteria</taxon>
        <taxon>Rhodobacterales</taxon>
        <taxon>Roseobacteraceae</taxon>
        <taxon>Marivita</taxon>
    </lineage>
</organism>
<dbReference type="Pfam" id="PF13704">
    <property type="entry name" value="Glyco_tranf_2_4"/>
    <property type="match status" value="1"/>
</dbReference>
<evidence type="ECO:0000313" key="5">
    <source>
        <dbReference type="Proteomes" id="UP000184221"/>
    </source>
</evidence>
<accession>A0A1M5U5D2</accession>
<evidence type="ECO:0000256" key="1">
    <source>
        <dbReference type="ARBA" id="ARBA00004167"/>
    </source>
</evidence>
<evidence type="ECO:0000256" key="2">
    <source>
        <dbReference type="ARBA" id="ARBA00022692"/>
    </source>
</evidence>
<keyword evidence="3" id="KW-1133">Transmembrane helix</keyword>
<evidence type="ECO:0000256" key="3">
    <source>
        <dbReference type="ARBA" id="ARBA00022989"/>
    </source>
</evidence>
<dbReference type="PANTHER" id="PTHR21461:SF69">
    <property type="entry name" value="GLYCOSYLTRANSFERASE FAMILY 92 PROTEIN"/>
    <property type="match status" value="1"/>
</dbReference>
<dbReference type="EMBL" id="FQXC01000003">
    <property type="protein sequence ID" value="SHH58071.1"/>
    <property type="molecule type" value="Genomic_DNA"/>
</dbReference>
<proteinExistence type="predicted"/>
<dbReference type="PANTHER" id="PTHR21461">
    <property type="entry name" value="GLYCOSYLTRANSFERASE FAMILY 92 PROTEIN"/>
    <property type="match status" value="1"/>
</dbReference>
<name>A0A1M5U5D2_9RHOB</name>
<dbReference type="GO" id="GO:0005737">
    <property type="term" value="C:cytoplasm"/>
    <property type="evidence" value="ECO:0007669"/>
    <property type="project" value="TreeGrafter"/>
</dbReference>
<keyword evidence="5" id="KW-1185">Reference proteome</keyword>
<keyword evidence="3" id="KW-0472">Membrane</keyword>
<protein>
    <submittedName>
        <fullName evidence="4">Glycosyl transferase family 2</fullName>
    </submittedName>
</protein>
<dbReference type="GO" id="GO:0016020">
    <property type="term" value="C:membrane"/>
    <property type="evidence" value="ECO:0007669"/>
    <property type="project" value="UniProtKB-SubCell"/>
</dbReference>
<dbReference type="Proteomes" id="UP000184221">
    <property type="component" value="Unassembled WGS sequence"/>
</dbReference>
<dbReference type="STRING" id="996342.SAMN05443551_2491"/>
<dbReference type="AlphaFoldDB" id="A0A1M5U5D2"/>
<dbReference type="SUPFAM" id="SSF53448">
    <property type="entry name" value="Nucleotide-diphospho-sugar transferases"/>
    <property type="match status" value="1"/>
</dbReference>
<evidence type="ECO:0000313" key="4">
    <source>
        <dbReference type="EMBL" id="SHH58071.1"/>
    </source>
</evidence>
<dbReference type="GO" id="GO:0016757">
    <property type="term" value="F:glycosyltransferase activity"/>
    <property type="evidence" value="ECO:0007669"/>
    <property type="project" value="TreeGrafter"/>
</dbReference>
<reference evidence="4 5" key="1">
    <citation type="submission" date="2016-11" db="EMBL/GenBank/DDBJ databases">
        <authorList>
            <person name="Jaros S."/>
            <person name="Januszkiewicz K."/>
            <person name="Wedrychowicz H."/>
        </authorList>
    </citation>
    <scope>NUCLEOTIDE SEQUENCE [LARGE SCALE GENOMIC DNA]</scope>
    <source>
        <strain evidence="4 5">DSM 29431</strain>
    </source>
</reference>
<dbReference type="InterPro" id="IPR029044">
    <property type="entry name" value="Nucleotide-diphossugar_trans"/>
</dbReference>
<dbReference type="OrthoDB" id="4964299at2"/>
<comment type="subcellular location">
    <subcellularLocation>
        <location evidence="1">Membrane</location>
        <topology evidence="1">Single-pass membrane protein</topology>
    </subcellularLocation>
</comment>
<keyword evidence="4" id="KW-0808">Transferase</keyword>
<sequence>MTGEHGNPRVIERRMAGFSHGPVTVLDAVETTRGGQRLMTLFLAAGSDYASVSLGAGATLIDQISVGGAVSLTFALAPGAPVELTVAGTPVALVPAQAERDVFEGLNTFAAVRNGEDADTVALWLKHHIETQNLQAALIVDRSKPGSDPNFVQDLRDRLEGFGLTCTVLVLTSDLPLGKADAPAEAHPFSVPEAPGKDRMTIPPASPWDAPLGAMSLYEILRARFLGDARAVANLDVHDLVPSDVPNLFDSAVEAEGGVIALIGRHCYPWRVRKNQPTLFADHICVQFDAKGGRQRWCIAPAKAPEAAIWRLIRIGNARPDRTRTQLFYRHMALRHPTPSISKIVPKTSLIEHPPLLEMSEGYWSHKPVRMPELEPDKLPKGKGRRTIVTTMKNEGPFILEWLAYHRAIGFDDFLVYTNDCTDGTDTVLQLLERKGYVQHRENPFRESGLKPQHAALQASDDEPVVKDAKWVTCIDVDEFVNIKVGDGTLDALFAAVPDANMIAMTWRLFGNGDVHDYHDRPITEQFLRCAPEFARKPHQAWGFKTLFQNIGLFKKMGVHRPKGLNPQLWEEITWVNGSGQPLPRDMYRNGWRSTTDTYGYDLVQLNHYAVRSAESFLVKRDRGRVNHVDRDQGLAYWFRMNNNAEEDLSIQPRLAMMREELSRLMSDPEIAAAHAHSVACHRAKITELKATENYAKFFAELTGPRMEALSRLHTHFGSNVFLSGPGVIPDDVLLRGPDEDWFFTVELEGETAH</sequence>